<protein>
    <submittedName>
        <fullName evidence="1">Uncharacterized protein</fullName>
    </submittedName>
</protein>
<sequence>MSEGLLLQQMKIHCGGTGYLMISSCLIRQVLRTVRFSVVNLHTHLVVPMNTLPQALFIRLQRN</sequence>
<organism evidence="1 2">
    <name type="scientific">Gossypium mustelinum</name>
    <name type="common">Cotton</name>
    <name type="synonym">Gossypium caicoense</name>
    <dbReference type="NCBI Taxonomy" id="34275"/>
    <lineage>
        <taxon>Eukaryota</taxon>
        <taxon>Viridiplantae</taxon>
        <taxon>Streptophyta</taxon>
        <taxon>Embryophyta</taxon>
        <taxon>Tracheophyta</taxon>
        <taxon>Spermatophyta</taxon>
        <taxon>Magnoliopsida</taxon>
        <taxon>eudicotyledons</taxon>
        <taxon>Gunneridae</taxon>
        <taxon>Pentapetalae</taxon>
        <taxon>rosids</taxon>
        <taxon>malvids</taxon>
        <taxon>Malvales</taxon>
        <taxon>Malvaceae</taxon>
        <taxon>Malvoideae</taxon>
        <taxon>Gossypium</taxon>
    </lineage>
</organism>
<evidence type="ECO:0000313" key="2">
    <source>
        <dbReference type="Proteomes" id="UP000323597"/>
    </source>
</evidence>
<reference evidence="1 2" key="1">
    <citation type="submission" date="2019-07" db="EMBL/GenBank/DDBJ databases">
        <title>WGS assembly of Gossypium mustelinum.</title>
        <authorList>
            <person name="Chen Z.J."/>
            <person name="Sreedasyam A."/>
            <person name="Ando A."/>
            <person name="Song Q."/>
            <person name="De L."/>
            <person name="Hulse-Kemp A."/>
            <person name="Ding M."/>
            <person name="Ye W."/>
            <person name="Kirkbride R."/>
            <person name="Jenkins J."/>
            <person name="Plott C."/>
            <person name="Lovell J."/>
            <person name="Lin Y.-M."/>
            <person name="Vaughn R."/>
            <person name="Liu B."/>
            <person name="Li W."/>
            <person name="Simpson S."/>
            <person name="Scheffler B."/>
            <person name="Saski C."/>
            <person name="Grover C."/>
            <person name="Hu G."/>
            <person name="Conover J."/>
            <person name="Carlson J."/>
            <person name="Shu S."/>
            <person name="Boston L."/>
            <person name="Williams M."/>
            <person name="Peterson D."/>
            <person name="Mcgee K."/>
            <person name="Jones D."/>
            <person name="Wendel J."/>
            <person name="Stelly D."/>
            <person name="Grimwood J."/>
            <person name="Schmutz J."/>
        </authorList>
    </citation>
    <scope>NUCLEOTIDE SEQUENCE [LARGE SCALE GENOMIC DNA]</scope>
    <source>
        <strain evidence="1">1408120.09</strain>
    </source>
</reference>
<evidence type="ECO:0000313" key="1">
    <source>
        <dbReference type="EMBL" id="TYI89055.1"/>
    </source>
</evidence>
<keyword evidence="2" id="KW-1185">Reference proteome</keyword>
<dbReference type="Proteomes" id="UP000323597">
    <property type="component" value="Chromosome D03"/>
</dbReference>
<proteinExistence type="predicted"/>
<dbReference type="EMBL" id="CM017651">
    <property type="protein sequence ID" value="TYI89055.1"/>
    <property type="molecule type" value="Genomic_DNA"/>
</dbReference>
<gene>
    <name evidence="1" type="ORF">E1A91_D03G027400v1</name>
</gene>
<dbReference type="AlphaFoldDB" id="A0A5D2VI82"/>
<name>A0A5D2VI82_GOSMU</name>
<accession>A0A5D2VI82</accession>